<organism evidence="12 13">
    <name type="scientific">Amycolatopsis albispora</name>
    <dbReference type="NCBI Taxonomy" id="1804986"/>
    <lineage>
        <taxon>Bacteria</taxon>
        <taxon>Bacillati</taxon>
        <taxon>Actinomycetota</taxon>
        <taxon>Actinomycetes</taxon>
        <taxon>Pseudonocardiales</taxon>
        <taxon>Pseudonocardiaceae</taxon>
        <taxon>Amycolatopsis</taxon>
    </lineage>
</organism>
<dbReference type="AlphaFoldDB" id="A0A344LH43"/>
<keyword evidence="5" id="KW-0028">Amino-acid biosynthesis</keyword>
<dbReference type="EMBL" id="CP015163">
    <property type="protein sequence ID" value="AXB47367.1"/>
    <property type="molecule type" value="Genomic_DNA"/>
</dbReference>
<dbReference type="PIRSF" id="PIRSF000441">
    <property type="entry name" value="CysE"/>
    <property type="match status" value="1"/>
</dbReference>
<dbReference type="OrthoDB" id="9801456at2"/>
<dbReference type="InterPro" id="IPR045304">
    <property type="entry name" value="LbH_SAT"/>
</dbReference>
<dbReference type="Proteomes" id="UP000250434">
    <property type="component" value="Chromosome"/>
</dbReference>
<keyword evidence="13" id="KW-1185">Reference proteome</keyword>
<dbReference type="InterPro" id="IPR011004">
    <property type="entry name" value="Trimer_LpxA-like_sf"/>
</dbReference>
<dbReference type="InterPro" id="IPR053376">
    <property type="entry name" value="Serine_acetyltransferase"/>
</dbReference>
<accession>A0A344LH43</accession>
<comment type="similarity">
    <text evidence="2 11">Belongs to the transferase hexapeptide repeat family.</text>
</comment>
<evidence type="ECO:0000256" key="11">
    <source>
        <dbReference type="PIRNR" id="PIRNR000441"/>
    </source>
</evidence>
<keyword evidence="6 11" id="KW-0808">Transferase</keyword>
<evidence type="ECO:0000256" key="2">
    <source>
        <dbReference type="ARBA" id="ARBA00007274"/>
    </source>
</evidence>
<comment type="catalytic activity">
    <reaction evidence="10 11">
        <text>L-serine + acetyl-CoA = O-acetyl-L-serine + CoA</text>
        <dbReference type="Rhea" id="RHEA:24560"/>
        <dbReference type="ChEBI" id="CHEBI:33384"/>
        <dbReference type="ChEBI" id="CHEBI:57287"/>
        <dbReference type="ChEBI" id="CHEBI:57288"/>
        <dbReference type="ChEBI" id="CHEBI:58340"/>
        <dbReference type="EC" id="2.3.1.30"/>
    </reaction>
</comment>
<dbReference type="PROSITE" id="PS00101">
    <property type="entry name" value="HEXAPEP_TRANSFERASES"/>
    <property type="match status" value="1"/>
</dbReference>
<evidence type="ECO:0000256" key="4">
    <source>
        <dbReference type="ARBA" id="ARBA00018522"/>
    </source>
</evidence>
<dbReference type="RefSeq" id="WP_113696424.1">
    <property type="nucleotide sequence ID" value="NZ_CP015163.1"/>
</dbReference>
<evidence type="ECO:0000256" key="9">
    <source>
        <dbReference type="ARBA" id="ARBA00023315"/>
    </source>
</evidence>
<dbReference type="InterPro" id="IPR042122">
    <property type="entry name" value="Ser_AcTrfase_N_sf"/>
</dbReference>
<evidence type="ECO:0000256" key="8">
    <source>
        <dbReference type="ARBA" id="ARBA00023192"/>
    </source>
</evidence>
<gene>
    <name evidence="12" type="ORF">A4R43_37010</name>
</gene>
<keyword evidence="9 11" id="KW-0012">Acyltransferase</keyword>
<dbReference type="Gene3D" id="1.10.3130.10">
    <property type="entry name" value="serine acetyltransferase, domain 1"/>
    <property type="match status" value="1"/>
</dbReference>
<dbReference type="InterPro" id="IPR018357">
    <property type="entry name" value="Hexapep_transf_CS"/>
</dbReference>
<dbReference type="EC" id="2.3.1.30" evidence="3 11"/>
<dbReference type="PANTHER" id="PTHR42811">
    <property type="entry name" value="SERINE ACETYLTRANSFERASE"/>
    <property type="match status" value="1"/>
</dbReference>
<dbReference type="GO" id="GO:0006535">
    <property type="term" value="P:cysteine biosynthetic process from serine"/>
    <property type="evidence" value="ECO:0007669"/>
    <property type="project" value="InterPro"/>
</dbReference>
<dbReference type="CDD" id="cd03354">
    <property type="entry name" value="LbH_SAT"/>
    <property type="match status" value="1"/>
</dbReference>
<sequence length="199" mass="21392">MAGLIGRLRRAVAASTELLDVIIDRDPSIRSRSEALLHPTVLALAGYRVGNRLYRKERFKSARAVCMLTRVLTGGIEIHPGARIGRRFFIDHGCGVVIGETAVIGDDVSLFHQVTLGSYGWWQDRERADGRRHPKLGNGVTVGANASLLGPITVGDNALIGAQSLVLHDVPADAHVRAPAGDVVHRSSSNTVVRLPRAS</sequence>
<keyword evidence="7" id="KW-0677">Repeat</keyword>
<evidence type="ECO:0000313" key="12">
    <source>
        <dbReference type="EMBL" id="AXB47367.1"/>
    </source>
</evidence>
<protein>
    <recommendedName>
        <fullName evidence="4 11">Serine acetyltransferase</fullName>
        <ecNumber evidence="3 11">2.3.1.30</ecNumber>
    </recommendedName>
</protein>
<keyword evidence="8" id="KW-0198">Cysteine biosynthesis</keyword>
<dbReference type="NCBIfam" id="NF041874">
    <property type="entry name" value="EPS_EpsC"/>
    <property type="match status" value="1"/>
</dbReference>
<dbReference type="SUPFAM" id="SSF51161">
    <property type="entry name" value="Trimeric LpxA-like enzymes"/>
    <property type="match status" value="1"/>
</dbReference>
<proteinExistence type="inferred from homology"/>
<evidence type="ECO:0000256" key="3">
    <source>
        <dbReference type="ARBA" id="ARBA00013266"/>
    </source>
</evidence>
<dbReference type="GO" id="GO:0009001">
    <property type="term" value="F:serine O-acetyltransferase activity"/>
    <property type="evidence" value="ECO:0007669"/>
    <property type="project" value="UniProtKB-EC"/>
</dbReference>
<dbReference type="KEGG" id="aab:A4R43_37010"/>
<name>A0A344LH43_9PSEU</name>
<dbReference type="Pfam" id="PF00132">
    <property type="entry name" value="Hexapep"/>
    <property type="match status" value="1"/>
</dbReference>
<dbReference type="FunFam" id="2.160.10.10:FF:000007">
    <property type="entry name" value="Serine acetyltransferase"/>
    <property type="match status" value="1"/>
</dbReference>
<evidence type="ECO:0000256" key="5">
    <source>
        <dbReference type="ARBA" id="ARBA00022605"/>
    </source>
</evidence>
<dbReference type="InterPro" id="IPR005881">
    <property type="entry name" value="Ser_O-AcTrfase"/>
</dbReference>
<dbReference type="GO" id="GO:0005737">
    <property type="term" value="C:cytoplasm"/>
    <property type="evidence" value="ECO:0007669"/>
    <property type="project" value="InterPro"/>
</dbReference>
<evidence type="ECO:0000256" key="7">
    <source>
        <dbReference type="ARBA" id="ARBA00022737"/>
    </source>
</evidence>
<evidence type="ECO:0000256" key="6">
    <source>
        <dbReference type="ARBA" id="ARBA00022679"/>
    </source>
</evidence>
<reference evidence="12 13" key="1">
    <citation type="submission" date="2016-04" db="EMBL/GenBank/DDBJ databases">
        <title>Complete genome sequence and analysis of deep-sea sediment isolate, Amycolatopsis sp. WP1.</title>
        <authorList>
            <person name="Wang H."/>
            <person name="Chen S."/>
            <person name="Wu Q."/>
        </authorList>
    </citation>
    <scope>NUCLEOTIDE SEQUENCE [LARGE SCALE GENOMIC DNA]</scope>
    <source>
        <strain evidence="12 13">WP1</strain>
    </source>
</reference>
<evidence type="ECO:0000256" key="10">
    <source>
        <dbReference type="ARBA" id="ARBA00049486"/>
    </source>
</evidence>
<dbReference type="InterPro" id="IPR001451">
    <property type="entry name" value="Hexapep"/>
</dbReference>
<comment type="pathway">
    <text evidence="1">Amino-acid biosynthesis; L-cysteine biosynthesis; L-cysteine from L-serine: step 1/2.</text>
</comment>
<dbReference type="Gene3D" id="2.160.10.10">
    <property type="entry name" value="Hexapeptide repeat proteins"/>
    <property type="match status" value="1"/>
</dbReference>
<evidence type="ECO:0000256" key="1">
    <source>
        <dbReference type="ARBA" id="ARBA00004876"/>
    </source>
</evidence>
<evidence type="ECO:0000313" key="13">
    <source>
        <dbReference type="Proteomes" id="UP000250434"/>
    </source>
</evidence>